<dbReference type="OrthoDB" id="76644at2157"/>
<evidence type="ECO:0000313" key="2">
    <source>
        <dbReference type="Proteomes" id="UP000199506"/>
    </source>
</evidence>
<evidence type="ECO:0000313" key="1">
    <source>
        <dbReference type="EMBL" id="SEL42929.1"/>
    </source>
</evidence>
<protein>
    <submittedName>
        <fullName evidence="1">Uncharacterized protein</fullName>
    </submittedName>
</protein>
<proteinExistence type="predicted"/>
<dbReference type="EMBL" id="FOAK01000020">
    <property type="protein sequence ID" value="SEL42929.1"/>
    <property type="molecule type" value="Genomic_DNA"/>
</dbReference>
<sequence length="121" mass="14285">MEIYMQKIGLIRQSLNPKNSSLDLDIDWNIEYVHRNQNEINFDINLRSIENFNLNFKIEGVIVLDLFEIFIQEDVSQIIFHRACNVLMDMISLTRQSSHILSNEDKYPDIGSEHIPKTLYN</sequence>
<organism evidence="1 2">
    <name type="scientific">Methanobrevibacter gottschalkii</name>
    <dbReference type="NCBI Taxonomy" id="190974"/>
    <lineage>
        <taxon>Archaea</taxon>
        <taxon>Methanobacteriati</taxon>
        <taxon>Methanobacteriota</taxon>
        <taxon>Methanomada group</taxon>
        <taxon>Methanobacteria</taxon>
        <taxon>Methanobacteriales</taxon>
        <taxon>Methanobacteriaceae</taxon>
        <taxon>Methanobrevibacter</taxon>
    </lineage>
</organism>
<gene>
    <name evidence="1" type="ORF">SAMN05216439_0872</name>
</gene>
<dbReference type="Proteomes" id="UP000199506">
    <property type="component" value="Unassembled WGS sequence"/>
</dbReference>
<dbReference type="AlphaFoldDB" id="A0A1H7Q538"/>
<dbReference type="RefSeq" id="WP_091699933.1">
    <property type="nucleotide sequence ID" value="NZ_FOAK01000020.1"/>
</dbReference>
<name>A0A1H7Q538_9EURY</name>
<reference evidence="1 2" key="1">
    <citation type="submission" date="2016-10" db="EMBL/GenBank/DDBJ databases">
        <authorList>
            <person name="de Groot N.N."/>
        </authorList>
    </citation>
    <scope>NUCLEOTIDE SEQUENCE [LARGE SCALE GENOMIC DNA]</scope>
    <source>
        <strain evidence="1 2">DSM 11978</strain>
    </source>
</reference>
<accession>A0A1H7Q538</accession>